<sequence>MAAHGVKLDTLKDCLQFLEWLHSDKDMQYGVTRRLERLLEKRYEKVKEQPIAKALSQFLAHTSNFYKKLCHKAGQGEYKPGKPRDALYALLLCIPRLLAVMYFLRYQVDDKFDKVGGGKWAGNAPGWGVLGRSFEIIGGELDKYLHAQSTENKYGVIPGGFTKGDIQRNKSYAQGSLMAGDLEKICEKQNGQLFRDVFVISVLSKTSGADTANVANALRLVEDFYGIFRGVTGEKDFTSDLQSRDNCISWRALKDHCIKSKDPLEKIFKKHQFSFTGYAQRYEYLNKEKIASKMAKWLQKNLGDVRSKLKGITPQVDAKTFATTSLFPYGFTFYDSDFKKKKNPYQAFKKDWDTVIGDLQKDNGDLAKLKDILDGNRCANGQKKKEPKPKPKAKPTPDAGSEPAPEPEPEPGPKHEDEPEDDDYLESDVDSDEDLMNALSDEESEATKTEAAKPVVTKTEATKTDDAEPTANQGKKAEGAQNQDKNAEHSSTALQQDAHTQSPGAPGSSSGQGTGDQRSASDADQGSGLKSQSGAGASSSLPAAPGTSPGGGGGGGGGESGEKGDGKAKQGAVDCPPKFTPVELWQGSGKYCIRDVDYKEQGKRHKQWDEDLEKTQRNVQERIRKAEDKLRRQKEAEERIKEDEKQRMEEEEREKEKHRQLQREAMLPEIDVYKQQDGRLFDIGENDKSNFHQFFRNDLNVRGEVIRESPDVTLEIMHPTVPAETEEEELPNYPMPQSSQPLSPPTVDGSAVTSNSDNFIRPDSPAKAFSAISITPTGFDGQPVVKQIPKRNHSGANKRLRQYLTKYADVETSVIEPIKLTHKPKHIMVEGHTTPNSKGVQRSMPPEFFASIGIPQGQPLKPSDTRVYMPPKTDMMGQATADSKGIQNFAVPQGSAAIGIPMGYTIKDPKTPTRSTIHLLPAPKLSTKPIRMKPTGIAMPAHKHPPILRHAPITTETSDDPSMARFLNVSGTSLTKSSKANAKAPVLQEIDPPVPQSMLSGSHVPDAELPSSPLPRDTFLTEPQPTMGFQIEFPKRTVRNVEPEIGLSIEVAHHGDRTINDIDLYDPYANTADIIKDELRPAEDKGFSGLPQTNFDLNFAPERIGLEGYDDPGMPRDSPRKADERVITPFGRDECLNPWSVDPSSTDTAPVTHSPSPATDHLPPPQTVREMLCWFVGLSQYGLIGVVTEHVYSLLRELNKDTSHPTDAIEVTGDPGQLTASMVIAKLTEACLYSATVIYKVRHNNDFKAFSTFDFKKEYSQLHYAADPACLLCQLRDYVYACHHQLEFLKAQCSRAKLSGGWRDCHYGSDITASEYPLQAFLTDGWDSDFETHLFDPCNLCLKSRVRMGFRMEDLPEKSQLGSVISSILTPSCGGEDPLLRLSSYLNCLTKIQGHCL</sequence>
<feature type="compositionally biased region" description="Polar residues" evidence="1">
    <location>
        <begin position="480"/>
        <end position="499"/>
    </location>
</feature>
<dbReference type="KEGG" id="bbig:BBBOND_0111330"/>
<keyword evidence="3" id="KW-1185">Reference proteome</keyword>
<dbReference type="GeneID" id="24563376"/>
<feature type="region of interest" description="Disordered" evidence="1">
    <location>
        <begin position="1137"/>
        <end position="1163"/>
    </location>
</feature>
<feature type="compositionally biased region" description="Polar residues" evidence="1">
    <location>
        <begin position="1142"/>
        <end position="1157"/>
    </location>
</feature>
<feature type="region of interest" description="Disordered" evidence="1">
    <location>
        <begin position="377"/>
        <end position="581"/>
    </location>
</feature>
<proteinExistence type="predicted"/>
<dbReference type="OrthoDB" id="367147at2759"/>
<gene>
    <name evidence="2" type="ORF">BBBOND_0111330</name>
</gene>
<feature type="compositionally biased region" description="Low complexity" evidence="1">
    <location>
        <begin position="500"/>
        <end position="511"/>
    </location>
</feature>
<dbReference type="STRING" id="5866.A0A061DAV3"/>
<evidence type="ECO:0008006" key="4">
    <source>
        <dbReference type="Google" id="ProtNLM"/>
    </source>
</evidence>
<feature type="compositionally biased region" description="Low complexity" evidence="1">
    <location>
        <begin position="526"/>
        <end position="547"/>
    </location>
</feature>
<feature type="compositionally biased region" description="Gly residues" evidence="1">
    <location>
        <begin position="548"/>
        <end position="559"/>
    </location>
</feature>
<protein>
    <recommendedName>
        <fullName evidence="4">Ribosome-binding protein 1</fullName>
    </recommendedName>
</protein>
<evidence type="ECO:0000313" key="2">
    <source>
        <dbReference type="EMBL" id="CDR94835.1"/>
    </source>
</evidence>
<evidence type="ECO:0000313" key="3">
    <source>
        <dbReference type="Proteomes" id="UP000033188"/>
    </source>
</evidence>
<feature type="region of interest" description="Disordered" evidence="1">
    <location>
        <begin position="725"/>
        <end position="763"/>
    </location>
</feature>
<dbReference type="EMBL" id="LK391707">
    <property type="protein sequence ID" value="CDR94835.1"/>
    <property type="molecule type" value="Genomic_DNA"/>
</dbReference>
<organism evidence="2 3">
    <name type="scientific">Babesia bigemina</name>
    <dbReference type="NCBI Taxonomy" id="5866"/>
    <lineage>
        <taxon>Eukaryota</taxon>
        <taxon>Sar</taxon>
        <taxon>Alveolata</taxon>
        <taxon>Apicomplexa</taxon>
        <taxon>Aconoidasida</taxon>
        <taxon>Piroplasmida</taxon>
        <taxon>Babesiidae</taxon>
        <taxon>Babesia</taxon>
    </lineage>
</organism>
<dbReference type="VEuPathDB" id="PiroplasmaDB:BBBOND_0111330"/>
<name>A0A061DAV3_BABBI</name>
<reference evidence="3" key="1">
    <citation type="journal article" date="2014" name="Nucleic Acids Res.">
        <title>The evolutionary dynamics of variant antigen genes in Babesia reveal a history of genomic innovation underlying host-parasite interaction.</title>
        <authorList>
            <person name="Jackson A.P."/>
            <person name="Otto T.D."/>
            <person name="Darby A."/>
            <person name="Ramaprasad A."/>
            <person name="Xia D."/>
            <person name="Echaide I.E."/>
            <person name="Farber M."/>
            <person name="Gahlot S."/>
            <person name="Gamble J."/>
            <person name="Gupta D."/>
            <person name="Gupta Y."/>
            <person name="Jackson L."/>
            <person name="Malandrin L."/>
            <person name="Malas T.B."/>
            <person name="Moussa E."/>
            <person name="Nair M."/>
            <person name="Reid A.J."/>
            <person name="Sanders M."/>
            <person name="Sharma J."/>
            <person name="Tracey A."/>
            <person name="Quail M.A."/>
            <person name="Weir W."/>
            <person name="Wastling J.M."/>
            <person name="Hall N."/>
            <person name="Willadsen P."/>
            <person name="Lingelbach K."/>
            <person name="Shiels B."/>
            <person name="Tait A."/>
            <person name="Berriman M."/>
            <person name="Allred D.R."/>
            <person name="Pain A."/>
        </authorList>
    </citation>
    <scope>NUCLEOTIDE SEQUENCE [LARGE SCALE GENOMIC DNA]</scope>
    <source>
        <strain evidence="3">Bond</strain>
    </source>
</reference>
<feature type="compositionally biased region" description="Acidic residues" evidence="1">
    <location>
        <begin position="418"/>
        <end position="444"/>
    </location>
</feature>
<feature type="region of interest" description="Disordered" evidence="1">
    <location>
        <begin position="624"/>
        <end position="661"/>
    </location>
</feature>
<dbReference type="Proteomes" id="UP000033188">
    <property type="component" value="Chromosome 1"/>
</dbReference>
<dbReference type="RefSeq" id="XP_012767021.1">
    <property type="nucleotide sequence ID" value="XM_012911567.1"/>
</dbReference>
<accession>A0A061DAV3</accession>
<evidence type="ECO:0000256" key="1">
    <source>
        <dbReference type="SAM" id="MobiDB-lite"/>
    </source>
</evidence>